<name>A5ATL6_VITVI</name>
<sequence length="213" mass="23780">MEEFPWFYMEFDLISKSIDKAKSMSEEGATALVNGDCVLQISSPLSVKSKHPGMQDRIVTVGSQSTIPSLGITVVLPAEVYGFDLSRMLESYGLKFQRKAEVMDDYKLDAAESLDGSQSFQQPHSSLSETDENSFALDNLQLAGGLLLPYKVLATSTIVLEDTSMVVNRSVFGKWTRHCTHKFLKNKFTEQLEDVDEEYSGKNEIPLALTLFM</sequence>
<organism evidence="1">
    <name type="scientific">Vitis vinifera</name>
    <name type="common">Grape</name>
    <dbReference type="NCBI Taxonomy" id="29760"/>
    <lineage>
        <taxon>Eukaryota</taxon>
        <taxon>Viridiplantae</taxon>
        <taxon>Streptophyta</taxon>
        <taxon>Embryophyta</taxon>
        <taxon>Tracheophyta</taxon>
        <taxon>Spermatophyta</taxon>
        <taxon>Magnoliopsida</taxon>
        <taxon>eudicotyledons</taxon>
        <taxon>Gunneridae</taxon>
        <taxon>Pentapetalae</taxon>
        <taxon>rosids</taxon>
        <taxon>Vitales</taxon>
        <taxon>Vitaceae</taxon>
        <taxon>Viteae</taxon>
        <taxon>Vitis</taxon>
    </lineage>
</organism>
<proteinExistence type="predicted"/>
<protein>
    <submittedName>
        <fullName evidence="1">Uncharacterized protein</fullName>
    </submittedName>
</protein>
<reference evidence="1" key="1">
    <citation type="journal article" date="2007" name="PLoS ONE">
        <title>The first genome sequence of an elite grapevine cultivar (Pinot noir Vitis vinifera L.): coping with a highly heterozygous genome.</title>
        <authorList>
            <person name="Velasco R."/>
            <person name="Zharkikh A."/>
            <person name="Troggio M."/>
            <person name="Cartwright D.A."/>
            <person name="Cestaro A."/>
            <person name="Pruss D."/>
            <person name="Pindo M."/>
            <person name="FitzGerald L.M."/>
            <person name="Vezzulli S."/>
            <person name="Reid J."/>
            <person name="Malacarne G."/>
            <person name="Iliev D."/>
            <person name="Coppola G."/>
            <person name="Wardell B."/>
            <person name="Micheletti D."/>
            <person name="Macalma T."/>
            <person name="Facci M."/>
            <person name="Mitchell J.T."/>
            <person name="Perazzolli M."/>
            <person name="Eldredge G."/>
            <person name="Gatto P."/>
            <person name="Oyzerski R."/>
            <person name="Moretto M."/>
            <person name="Gutin N."/>
            <person name="Stefanini M."/>
            <person name="Chen Y."/>
            <person name="Segala C."/>
            <person name="Davenport C."/>
            <person name="Dematte L."/>
            <person name="Mraz A."/>
            <person name="Battilana J."/>
            <person name="Stormo K."/>
            <person name="Costa F."/>
            <person name="Tao Q."/>
            <person name="Si-Ammour A."/>
            <person name="Harkins T."/>
            <person name="Lackey A."/>
            <person name="Perbost C."/>
            <person name="Taillon B."/>
            <person name="Stella A."/>
            <person name="Solovyev V."/>
            <person name="Fawcett J.A."/>
            <person name="Sterck L."/>
            <person name="Vandepoele K."/>
            <person name="Grando S.M."/>
            <person name="Toppo S."/>
            <person name="Moser C."/>
            <person name="Lanchbury J."/>
            <person name="Bogden R."/>
            <person name="Skolnick M."/>
            <person name="Sgaramella V."/>
            <person name="Bhatnagar S.K."/>
            <person name="Fontana P."/>
            <person name="Gutin A."/>
            <person name="Van de Peer Y."/>
            <person name="Salamini F."/>
            <person name="Viola R."/>
        </authorList>
    </citation>
    <scope>NUCLEOTIDE SEQUENCE</scope>
</reference>
<dbReference type="AlphaFoldDB" id="A5ATL6"/>
<accession>A5ATL6</accession>
<dbReference type="EMBL" id="AM435029">
    <property type="protein sequence ID" value="CAN76039.1"/>
    <property type="molecule type" value="Genomic_DNA"/>
</dbReference>
<evidence type="ECO:0000313" key="1">
    <source>
        <dbReference type="EMBL" id="CAN76039.1"/>
    </source>
</evidence>
<gene>
    <name evidence="1" type="ORF">VITISV_032096</name>
</gene>
<dbReference type="OrthoDB" id="62853at2759"/>